<comment type="subcellular location">
    <subcellularLocation>
        <location evidence="1">Membrane</location>
        <topology evidence="1">Multi-pass membrane protein</topology>
    </subcellularLocation>
</comment>
<dbReference type="OrthoDB" id="304739at2759"/>
<feature type="transmembrane region" description="Helical" evidence="7">
    <location>
        <begin position="347"/>
        <end position="369"/>
    </location>
</feature>
<reference evidence="9 10" key="1">
    <citation type="journal article" date="2006" name="Nature">
        <title>Global trends of whole-genome duplications revealed by the ciliate Paramecium tetraurelia.</title>
        <authorList>
            <consortium name="Genoscope"/>
            <person name="Aury J.-M."/>
            <person name="Jaillon O."/>
            <person name="Duret L."/>
            <person name="Noel B."/>
            <person name="Jubin C."/>
            <person name="Porcel B.M."/>
            <person name="Segurens B."/>
            <person name="Daubin V."/>
            <person name="Anthouard V."/>
            <person name="Aiach N."/>
            <person name="Arnaiz O."/>
            <person name="Billaut A."/>
            <person name="Beisson J."/>
            <person name="Blanc I."/>
            <person name="Bouhouche K."/>
            <person name="Camara F."/>
            <person name="Duharcourt S."/>
            <person name="Guigo R."/>
            <person name="Gogendeau D."/>
            <person name="Katinka M."/>
            <person name="Keller A.-M."/>
            <person name="Kissmehl R."/>
            <person name="Klotz C."/>
            <person name="Koll F."/>
            <person name="Le Moue A."/>
            <person name="Lepere C."/>
            <person name="Malinsky S."/>
            <person name="Nowacki M."/>
            <person name="Nowak J.K."/>
            <person name="Plattner H."/>
            <person name="Poulain J."/>
            <person name="Ruiz F."/>
            <person name="Serrano V."/>
            <person name="Zagulski M."/>
            <person name="Dessen P."/>
            <person name="Betermier M."/>
            <person name="Weissenbach J."/>
            <person name="Scarpelli C."/>
            <person name="Schachter V."/>
            <person name="Sperling L."/>
            <person name="Meyer E."/>
            <person name="Cohen J."/>
            <person name="Wincker P."/>
        </authorList>
    </citation>
    <scope>NUCLEOTIDE SEQUENCE [LARGE SCALE GENOMIC DNA]</scope>
    <source>
        <strain evidence="9 10">Stock d4-2</strain>
    </source>
</reference>
<feature type="region of interest" description="Disordered" evidence="6">
    <location>
        <begin position="615"/>
        <end position="663"/>
    </location>
</feature>
<feature type="transmembrane region" description="Helical" evidence="7">
    <location>
        <begin position="1230"/>
        <end position="1255"/>
    </location>
</feature>
<feature type="region of interest" description="Disordered" evidence="6">
    <location>
        <begin position="676"/>
        <end position="701"/>
    </location>
</feature>
<evidence type="ECO:0000256" key="3">
    <source>
        <dbReference type="ARBA" id="ARBA00022989"/>
    </source>
</evidence>
<keyword evidence="4 7" id="KW-0472">Membrane</keyword>
<feature type="transmembrane region" description="Helical" evidence="7">
    <location>
        <begin position="1291"/>
        <end position="1314"/>
    </location>
</feature>
<dbReference type="STRING" id="5888.A0D646"/>
<feature type="transmembrane region" description="Helical" evidence="7">
    <location>
        <begin position="1130"/>
        <end position="1150"/>
    </location>
</feature>
<accession>A0D646</accession>
<feature type="compositionally biased region" description="Polar residues" evidence="6">
    <location>
        <begin position="643"/>
        <end position="654"/>
    </location>
</feature>
<evidence type="ECO:0000256" key="7">
    <source>
        <dbReference type="SAM" id="Phobius"/>
    </source>
</evidence>
<dbReference type="InterPro" id="IPR051223">
    <property type="entry name" value="Polycystin"/>
</dbReference>
<evidence type="ECO:0000256" key="1">
    <source>
        <dbReference type="ARBA" id="ARBA00004141"/>
    </source>
</evidence>
<dbReference type="OMA" id="EMIRIMV"/>
<feature type="compositionally biased region" description="Basic and acidic residues" evidence="6">
    <location>
        <begin position="615"/>
        <end position="635"/>
    </location>
</feature>
<dbReference type="InParanoid" id="A0D646"/>
<keyword evidence="10" id="KW-1185">Reference proteome</keyword>
<keyword evidence="5" id="KW-0175">Coiled coil</keyword>
<dbReference type="eggNOG" id="ENOG502SJKP">
    <property type="taxonomic scope" value="Eukaryota"/>
</dbReference>
<feature type="transmembrane region" description="Helical" evidence="7">
    <location>
        <begin position="484"/>
        <end position="505"/>
    </location>
</feature>
<dbReference type="EMBL" id="CT868307">
    <property type="protein sequence ID" value="CAK78513.1"/>
    <property type="molecule type" value="Genomic_DNA"/>
</dbReference>
<evidence type="ECO:0000313" key="9">
    <source>
        <dbReference type="EMBL" id="CAK78513.1"/>
    </source>
</evidence>
<evidence type="ECO:0000256" key="4">
    <source>
        <dbReference type="ARBA" id="ARBA00023136"/>
    </source>
</evidence>
<feature type="transmembrane region" description="Helical" evidence="7">
    <location>
        <begin position="390"/>
        <end position="412"/>
    </location>
</feature>
<dbReference type="Gene3D" id="1.10.287.70">
    <property type="match status" value="1"/>
</dbReference>
<evidence type="ECO:0000259" key="8">
    <source>
        <dbReference type="Pfam" id="PF08016"/>
    </source>
</evidence>
<dbReference type="GeneID" id="5031694"/>
<gene>
    <name evidence="9" type="ORF">GSPATT00013943001</name>
</gene>
<feature type="transmembrane region" description="Helical" evidence="7">
    <location>
        <begin position="72"/>
        <end position="93"/>
    </location>
</feature>
<dbReference type="GO" id="GO:0016020">
    <property type="term" value="C:membrane"/>
    <property type="evidence" value="ECO:0007669"/>
    <property type="project" value="UniProtKB-SubCell"/>
</dbReference>
<evidence type="ECO:0000256" key="2">
    <source>
        <dbReference type="ARBA" id="ARBA00022692"/>
    </source>
</evidence>
<feature type="compositionally biased region" description="Basic and acidic residues" evidence="6">
    <location>
        <begin position="16"/>
        <end position="48"/>
    </location>
</feature>
<dbReference type="HOGENOM" id="CLU_232493_0_0_1"/>
<feature type="domain" description="Polycystin cation channel PKD1/PKD2" evidence="8">
    <location>
        <begin position="1173"/>
        <end position="1319"/>
    </location>
</feature>
<dbReference type="Pfam" id="PF08016">
    <property type="entry name" value="PKD_channel"/>
    <property type="match status" value="1"/>
</dbReference>
<feature type="transmembrane region" description="Helical" evidence="7">
    <location>
        <begin position="445"/>
        <end position="472"/>
    </location>
</feature>
<proteinExistence type="predicted"/>
<feature type="region of interest" description="Disordered" evidence="6">
    <location>
        <begin position="16"/>
        <end position="49"/>
    </location>
</feature>
<feature type="region of interest" description="Disordered" evidence="6">
    <location>
        <begin position="2053"/>
        <end position="2093"/>
    </location>
</feature>
<dbReference type="PANTHER" id="PTHR10877">
    <property type="entry name" value="POLYCYSTIN FAMILY MEMBER"/>
    <property type="match status" value="1"/>
</dbReference>
<evidence type="ECO:0000256" key="5">
    <source>
        <dbReference type="SAM" id="Coils"/>
    </source>
</evidence>
<dbReference type="RefSeq" id="XP_001445910.1">
    <property type="nucleotide sequence ID" value="XM_001445873.1"/>
</dbReference>
<feature type="transmembrane region" description="Helical" evidence="7">
    <location>
        <begin position="544"/>
        <end position="570"/>
    </location>
</feature>
<feature type="transmembrane region" description="Helical" evidence="7">
    <location>
        <begin position="771"/>
        <end position="792"/>
    </location>
</feature>
<sequence>MSRKGQSVIGEEEEILKSINKDDKSMISENKKEEEIGNGEKSEKEKDSSNNVLDEIEQIIANDAGFCTNLQLIPTIFSMLLIIYVVLIIQIYLEYRIPEVHETRQSIQKYINQRITTQLHEIQDVPIIYSEYLEKIIYFMHDHSEDRNRFSLLYNPQIENSSQYNESQYIFLENYNYYLCSVVTFTLKHVDQDLESDEFVRKIIGIQNTDIYTMADNMLKQQWDMNFANQIDMSTIDKKFLPNISVECNILINSILESEGSFQTKIFFTNTMEQAFASEMLSIVESQFQFSSLFNLKHDIYIINPLTEVILKLSNQFDISNQGRIQYQQVIDYGVYYYQGSNVQSNVVFGIVTKSLFAAVVFFQIVYTIGKRIFFMVIKFLSTRIFEFEFDLLFITAQRTLNFIYIIVWFLMFSQFQEISITPQITQEQIVGLDNYLQNSNTYQLFAITTFIITIYDIIKIMSSFFPTFGVLMYTFSVAGKDMLIFISFTAMALISFIMISNVIFGPLNDEIATLGNAAYLCFEFFCGNFKFAFLESIVPGIGFVYSLLFFIAFNLILLPYFYGIIILTYGQLRQKLQLTTQALAEIAADKSTAATMKWINLIFFVPPVTEEQQLREKQKKEEAERKKKEEEESKKKKKTKTPLSSGQPPLSDQKSIKSGISIKSARPDQIRGLLKKKNDDASSPQKAQPNAAKPEEPKEKEKELTLKEIFMYNFQQLDIKNVVMNFIGLGQEDLLTKQQRIKEINDKKEEIIKRQADNRKEMKEMKEKNLFTNLKDGFLHIIFLIFLIIGFQNQTLKSSTFNQEYYIKSFFDSSLFPGVKHFKSHDIILDDVESSRDIDSYIKNVIFSTAGDDYDNNYSKEQLRDFDVFVGYSPVRMTIRLYEGLNVNFFTENKDLEFRGRSSSDFSPFSGESSGEKMENLYKSGIEYQYRGKKNPSAAYQAGGYTFQFQSEISGAVEQYQKIQSDSFFTVSTGIINCEFIIYNPPQDLYSFVTVTIYIKATGQIEHIITLNVQFLISLLQTFPITLYSGSRLTRIVFELIVLYFHIKFWKMFLNQWKEVWNHPSAIEFTPYDLPPERKFSFVERHLNMDFSDKKNDQIVNLLFGIGKRIYGFIMRLLTSLKLMVQQTFFNILLITGILLMFIQIIYWLQIVFNQLRMSFDYYEGFLFADKEPPGMFNDFQNLAQLFQLYNTMASFILFNEMIRIMVYFSFSAKLSLVLDIIASASIDIVFFMIMFCLIVFAFACVGVLSFGYVNGSFRDLYLSVIYSLQIVSQNAKMHKSDGENYQASVILYYFLINIVILLVLIRMLIAILDGHFIEINSEQTERLGLVDTIMSILRNEYEKLKNEEDDDDGNNEREDDEDKVYSEWAILNWIYKQIHIIKDLTLLVYEYGESKFKEYRTVLFGMLFEKDDNKKVSRKSSINEEGGEDDEEDDNKLKIELDFDEDKNITGNRQRIESLEEIKIYNSANEAIANLQNLTGKKLASEQFKTTQVSTWIAALEKGIQDIASNQLNFQQYYTPQPNQKMDWIIQFQFHDFEKKYKDLGFEIHGDDQGDFAQTIKQDQYIEATHNLIEKIDTQISNLNIKQLDTFQSLIRSIDFLFFFFTNIILVKNPEQYLERYQVKIQEQEKFKQKQKTLKLQQQQQKGKVKQPKQHKVEFDISLLDISNEVRYFDIDTEKIQRQGSRKKSVLKSMKSIKTVNNQQNNQVIEIQTEPSKFAKFNAEHLKSMNAQQIISVFSKLVCLFQIWQELKLNEKIILWFGNVLHTSKKEKLNAQPYFCIYHKIAFWNEAGWDKRTLQRIAVSSDDHKKLYDDYKDQNIVPEFQFIQFWDVLSKMQVINQKSNDKQDGDEEADESNQTDFLPVSSVQIQFVQQLLRGKGSKDLLVQVENANSLEKKFAILKTSHLQNDHKIIIWILMNPMEKMEMILQQEKRQQVQFMILMLLEELYDNFIMLEKIEKDFFNQLNSKIYLSFHNFAEFNALSTALNIRNKYTQQSVNDAKDYTDYIQFLELQLANSNQALAKYSDFLIKEVKKVKNKGLLKSNLGNLIKGQGQQQSSKDDQGDFQQPMQPGVTKTNQKLKQVTIREDANT</sequence>
<feature type="coiled-coil region" evidence="5">
    <location>
        <begin position="735"/>
        <end position="769"/>
    </location>
</feature>
<dbReference type="Proteomes" id="UP000000600">
    <property type="component" value="Unassembled WGS sequence"/>
</dbReference>
<dbReference type="PANTHER" id="PTHR10877:SF183">
    <property type="entry name" value="AT14535P-RELATED"/>
    <property type="match status" value="1"/>
</dbReference>
<organism evidence="9 10">
    <name type="scientific">Paramecium tetraurelia</name>
    <dbReference type="NCBI Taxonomy" id="5888"/>
    <lineage>
        <taxon>Eukaryota</taxon>
        <taxon>Sar</taxon>
        <taxon>Alveolata</taxon>
        <taxon>Ciliophora</taxon>
        <taxon>Intramacronucleata</taxon>
        <taxon>Oligohymenophorea</taxon>
        <taxon>Peniculida</taxon>
        <taxon>Parameciidae</taxon>
        <taxon>Paramecium</taxon>
    </lineage>
</organism>
<evidence type="ECO:0000256" key="6">
    <source>
        <dbReference type="SAM" id="MobiDB-lite"/>
    </source>
</evidence>
<keyword evidence="3 7" id="KW-1133">Transmembrane helix</keyword>
<name>A0D646_PARTE</name>
<keyword evidence="2 7" id="KW-0812">Transmembrane</keyword>
<protein>
    <recommendedName>
        <fullName evidence="8">Polycystin cation channel PKD1/PKD2 domain-containing protein</fullName>
    </recommendedName>
</protein>
<feature type="transmembrane region" description="Helical" evidence="7">
    <location>
        <begin position="1206"/>
        <end position="1224"/>
    </location>
</feature>
<evidence type="ECO:0000313" key="10">
    <source>
        <dbReference type="Proteomes" id="UP000000600"/>
    </source>
</evidence>
<dbReference type="KEGG" id="ptm:GSPATT00013943001"/>
<dbReference type="InterPro" id="IPR013122">
    <property type="entry name" value="PKD1_2_channel"/>
</dbReference>